<feature type="compositionally biased region" description="Polar residues" evidence="8">
    <location>
        <begin position="66"/>
        <end position="82"/>
    </location>
</feature>
<feature type="compositionally biased region" description="Basic residues" evidence="8">
    <location>
        <begin position="618"/>
        <end position="630"/>
    </location>
</feature>
<feature type="compositionally biased region" description="Basic residues" evidence="8">
    <location>
        <begin position="672"/>
        <end position="686"/>
    </location>
</feature>
<proteinExistence type="inferred from homology"/>
<evidence type="ECO:0000256" key="5">
    <source>
        <dbReference type="ARBA" id="ARBA00022786"/>
    </source>
</evidence>
<comment type="catalytic activity">
    <reaction evidence="1">
        <text>Thiol-dependent hydrolysis of ester, thioester, amide, peptide and isopeptide bonds formed by the C-terminal Gly of ubiquitin (a 76-residue protein attached to proteins as an intracellular targeting signal).</text>
        <dbReference type="EC" id="3.4.19.12"/>
    </reaction>
</comment>
<dbReference type="PANTHER" id="PTHR24006:SF758">
    <property type="entry name" value="UBIQUITIN CARBOXYL-TERMINAL HYDROLASE 36"/>
    <property type="match status" value="1"/>
</dbReference>
<dbReference type="EC" id="3.4.19.12" evidence="3"/>
<evidence type="ECO:0000256" key="8">
    <source>
        <dbReference type="SAM" id="MobiDB-lite"/>
    </source>
</evidence>
<evidence type="ECO:0000256" key="4">
    <source>
        <dbReference type="ARBA" id="ARBA00022670"/>
    </source>
</evidence>
<gene>
    <name evidence="10" type="ORF">EHS24_008841</name>
</gene>
<keyword evidence="7" id="KW-0788">Thiol protease</keyword>
<dbReference type="AlphaFoldDB" id="A0A427XN94"/>
<dbReference type="PROSITE" id="PS50235">
    <property type="entry name" value="USP_3"/>
    <property type="match status" value="1"/>
</dbReference>
<dbReference type="STRING" id="105984.A0A427XN94"/>
<organism evidence="10 11">
    <name type="scientific">Apiotrichum porosum</name>
    <dbReference type="NCBI Taxonomy" id="105984"/>
    <lineage>
        <taxon>Eukaryota</taxon>
        <taxon>Fungi</taxon>
        <taxon>Dikarya</taxon>
        <taxon>Basidiomycota</taxon>
        <taxon>Agaricomycotina</taxon>
        <taxon>Tremellomycetes</taxon>
        <taxon>Trichosporonales</taxon>
        <taxon>Trichosporonaceae</taxon>
        <taxon>Apiotrichum</taxon>
    </lineage>
</organism>
<dbReference type="GO" id="GO:0006508">
    <property type="term" value="P:proteolysis"/>
    <property type="evidence" value="ECO:0007669"/>
    <property type="project" value="UniProtKB-KW"/>
</dbReference>
<keyword evidence="11" id="KW-1185">Reference proteome</keyword>
<dbReference type="InterPro" id="IPR038765">
    <property type="entry name" value="Papain-like_cys_pep_sf"/>
</dbReference>
<name>A0A427XN94_9TREE</name>
<feature type="compositionally biased region" description="Gly residues" evidence="8">
    <location>
        <begin position="631"/>
        <end position="644"/>
    </location>
</feature>
<dbReference type="GeneID" id="39593384"/>
<evidence type="ECO:0000259" key="9">
    <source>
        <dbReference type="PROSITE" id="PS50235"/>
    </source>
</evidence>
<dbReference type="Gene3D" id="3.90.70.10">
    <property type="entry name" value="Cysteine proteinases"/>
    <property type="match status" value="1"/>
</dbReference>
<dbReference type="EMBL" id="RSCE01000008">
    <property type="protein sequence ID" value="RSH80268.1"/>
    <property type="molecule type" value="Genomic_DNA"/>
</dbReference>
<reference evidence="10 11" key="1">
    <citation type="submission" date="2018-11" db="EMBL/GenBank/DDBJ databases">
        <title>Genome sequence of Apiotrichum porosum DSM 27194.</title>
        <authorList>
            <person name="Aliyu H."/>
            <person name="Gorte O."/>
            <person name="Ochsenreither K."/>
        </authorList>
    </citation>
    <scope>NUCLEOTIDE SEQUENCE [LARGE SCALE GENOMIC DNA]</scope>
    <source>
        <strain evidence="10 11">DSM 27194</strain>
    </source>
</reference>
<feature type="compositionally biased region" description="Low complexity" evidence="8">
    <location>
        <begin position="31"/>
        <end position="65"/>
    </location>
</feature>
<evidence type="ECO:0000313" key="10">
    <source>
        <dbReference type="EMBL" id="RSH80268.1"/>
    </source>
</evidence>
<keyword evidence="5" id="KW-0833">Ubl conjugation pathway</keyword>
<dbReference type="SUPFAM" id="SSF54001">
    <property type="entry name" value="Cysteine proteinases"/>
    <property type="match status" value="1"/>
</dbReference>
<feature type="domain" description="USP" evidence="9">
    <location>
        <begin position="188"/>
        <end position="500"/>
    </location>
</feature>
<dbReference type="Pfam" id="PF00443">
    <property type="entry name" value="UCH"/>
    <property type="match status" value="1"/>
</dbReference>
<dbReference type="InterPro" id="IPR001394">
    <property type="entry name" value="Peptidase_C19_UCH"/>
</dbReference>
<dbReference type="PANTHER" id="PTHR24006">
    <property type="entry name" value="UBIQUITIN CARBOXYL-TERMINAL HYDROLASE"/>
    <property type="match status" value="1"/>
</dbReference>
<feature type="compositionally biased region" description="Low complexity" evidence="8">
    <location>
        <begin position="88"/>
        <end position="110"/>
    </location>
</feature>
<evidence type="ECO:0000313" key="11">
    <source>
        <dbReference type="Proteomes" id="UP000279236"/>
    </source>
</evidence>
<feature type="region of interest" description="Disordered" evidence="8">
    <location>
        <begin position="504"/>
        <end position="570"/>
    </location>
</feature>
<dbReference type="InterPro" id="IPR028889">
    <property type="entry name" value="USP"/>
</dbReference>
<evidence type="ECO:0000256" key="3">
    <source>
        <dbReference type="ARBA" id="ARBA00012759"/>
    </source>
</evidence>
<comment type="similarity">
    <text evidence="2">Belongs to the peptidase C19 family.</text>
</comment>
<evidence type="ECO:0000256" key="6">
    <source>
        <dbReference type="ARBA" id="ARBA00022801"/>
    </source>
</evidence>
<evidence type="ECO:0000256" key="1">
    <source>
        <dbReference type="ARBA" id="ARBA00000707"/>
    </source>
</evidence>
<sequence length="686" mass="72889">MGPTRTLEFVLYDAKRQAYTGDHAKRVVMTARSPSPVSSPAPKAAVKRVAPTRVSISASAAAPSAQTQDNISDEASGSSSMLPPSPKGTSATSVSAGSANATVNGTAATTPSRKGKEREVNTPGTTPVANGHANGHANGVNGTPNGTPKSNAAATPKTTPKTASAAMPKKGELDMTWPEPFASAKRAAGLYNGSMACYTNATLQVLLHTPPLLRVAVGHNPGDCLLAARSKFCMLCAIRKIATTEHFAGQKRAYRPLAVHNNLGQIKKGFSKNRQEDAHEFFRFVTDALQNTELAGKPKDYPEKEKLKTWVYKMWGGRLRSRVLCLTCRKPSDTFDSVLDLSLDVPARSKTIDDLFKGLVHEDRLDGDNKYNCENCKKKSAATKAMRIAEAPPVLTLHLKRFGFSFQNPGRMTKVNNLIDYPQTLDIAPYMTEGRHDGTQYRLFAVTCHHGTSLHYGHYTSYVLGPSGSWYSADDEDVSPVKLSTVLHDRSAYLLSYMRVPRGEKLPNGTPSAASRADATAASSSTEVSPAGPAAKRRRGEESVQSSPNKKNGRPPLAAAYGSNKANGDSPALARLVNQYASDDSDEDALPAPHAIRGDAFASPISRPSHPSPGAALKGKHHRVNHKHGIAGHGGGKHGGGGGKQGKRGAPMPFAAGSLKSNMRGNGGGGGGRKKGMKKAMRGRNH</sequence>
<dbReference type="GO" id="GO:0004843">
    <property type="term" value="F:cysteine-type deubiquitinase activity"/>
    <property type="evidence" value="ECO:0007669"/>
    <property type="project" value="UniProtKB-EC"/>
</dbReference>
<dbReference type="InterPro" id="IPR050164">
    <property type="entry name" value="Peptidase_C19"/>
</dbReference>
<dbReference type="GO" id="GO:0016579">
    <property type="term" value="P:protein deubiquitination"/>
    <property type="evidence" value="ECO:0007669"/>
    <property type="project" value="InterPro"/>
</dbReference>
<protein>
    <recommendedName>
        <fullName evidence="3">ubiquitinyl hydrolase 1</fullName>
        <ecNumber evidence="3">3.4.19.12</ecNumber>
    </recommendedName>
</protein>
<keyword evidence="6" id="KW-0378">Hydrolase</keyword>
<evidence type="ECO:0000256" key="7">
    <source>
        <dbReference type="ARBA" id="ARBA00022807"/>
    </source>
</evidence>
<feature type="region of interest" description="Disordered" evidence="8">
    <location>
        <begin position="30"/>
        <end position="174"/>
    </location>
</feature>
<dbReference type="InterPro" id="IPR018200">
    <property type="entry name" value="USP_CS"/>
</dbReference>
<feature type="compositionally biased region" description="Low complexity" evidence="8">
    <location>
        <begin position="510"/>
        <end position="531"/>
    </location>
</feature>
<dbReference type="GO" id="GO:0005634">
    <property type="term" value="C:nucleus"/>
    <property type="evidence" value="ECO:0007669"/>
    <property type="project" value="TreeGrafter"/>
</dbReference>
<dbReference type="RefSeq" id="XP_028475215.1">
    <property type="nucleotide sequence ID" value="XM_028624143.1"/>
</dbReference>
<dbReference type="PROSITE" id="PS00973">
    <property type="entry name" value="USP_2"/>
    <property type="match status" value="1"/>
</dbReference>
<feature type="compositionally biased region" description="Low complexity" evidence="8">
    <location>
        <begin position="128"/>
        <end position="168"/>
    </location>
</feature>
<feature type="region of interest" description="Disordered" evidence="8">
    <location>
        <begin position="600"/>
        <end position="686"/>
    </location>
</feature>
<keyword evidence="4" id="KW-0645">Protease</keyword>
<dbReference type="GO" id="GO:0005829">
    <property type="term" value="C:cytosol"/>
    <property type="evidence" value="ECO:0007669"/>
    <property type="project" value="TreeGrafter"/>
</dbReference>
<comment type="caution">
    <text evidence="10">The sequence shown here is derived from an EMBL/GenBank/DDBJ whole genome shotgun (WGS) entry which is preliminary data.</text>
</comment>
<accession>A0A427XN94</accession>
<dbReference type="Proteomes" id="UP000279236">
    <property type="component" value="Unassembled WGS sequence"/>
</dbReference>
<dbReference type="OrthoDB" id="420187at2759"/>
<evidence type="ECO:0000256" key="2">
    <source>
        <dbReference type="ARBA" id="ARBA00009085"/>
    </source>
</evidence>